<evidence type="ECO:0000259" key="1">
    <source>
        <dbReference type="Pfam" id="PF05699"/>
    </source>
</evidence>
<keyword evidence="3" id="KW-1185">Reference proteome</keyword>
<dbReference type="Proteomes" id="UP000607653">
    <property type="component" value="Unassembled WGS sequence"/>
</dbReference>
<feature type="domain" description="HAT C-terminal dimerisation" evidence="1">
    <location>
        <begin position="2"/>
        <end position="32"/>
    </location>
</feature>
<evidence type="ECO:0000313" key="2">
    <source>
        <dbReference type="EMBL" id="DAD45643.1"/>
    </source>
</evidence>
<proteinExistence type="predicted"/>
<reference evidence="2 3" key="1">
    <citation type="journal article" date="2020" name="Mol. Biol. Evol.">
        <title>Distinct Expression and Methylation Patterns for Genes with Different Fates following a Single Whole-Genome Duplication in Flowering Plants.</title>
        <authorList>
            <person name="Shi T."/>
            <person name="Rahmani R.S."/>
            <person name="Gugger P.F."/>
            <person name="Wang M."/>
            <person name="Li H."/>
            <person name="Zhang Y."/>
            <person name="Li Z."/>
            <person name="Wang Q."/>
            <person name="Van de Peer Y."/>
            <person name="Marchal K."/>
            <person name="Chen J."/>
        </authorList>
    </citation>
    <scope>NUCLEOTIDE SEQUENCE [LARGE SCALE GENOMIC DNA]</scope>
    <source>
        <tissue evidence="2">Leaf</tissue>
    </source>
</reference>
<name>A0A822ZLL3_NELNU</name>
<organism evidence="2 3">
    <name type="scientific">Nelumbo nucifera</name>
    <name type="common">Sacred lotus</name>
    <dbReference type="NCBI Taxonomy" id="4432"/>
    <lineage>
        <taxon>Eukaryota</taxon>
        <taxon>Viridiplantae</taxon>
        <taxon>Streptophyta</taxon>
        <taxon>Embryophyta</taxon>
        <taxon>Tracheophyta</taxon>
        <taxon>Spermatophyta</taxon>
        <taxon>Magnoliopsida</taxon>
        <taxon>Proteales</taxon>
        <taxon>Nelumbonaceae</taxon>
        <taxon>Nelumbo</taxon>
    </lineage>
</organism>
<comment type="caution">
    <text evidence="2">The sequence shown here is derived from an EMBL/GenBank/DDBJ whole genome shotgun (WGS) entry which is preliminary data.</text>
</comment>
<gene>
    <name evidence="2" type="ORF">HUJ06_003873</name>
</gene>
<dbReference type="AlphaFoldDB" id="A0A822ZLL3"/>
<dbReference type="Pfam" id="PF05699">
    <property type="entry name" value="Dimer_Tnp_hAT"/>
    <property type="match status" value="1"/>
</dbReference>
<dbReference type="InterPro" id="IPR008906">
    <property type="entry name" value="HATC_C_dom"/>
</dbReference>
<sequence>MYLEEDLFPRSKDFDVLGYWRINHLKWPRLAAIGS</sequence>
<evidence type="ECO:0000313" key="3">
    <source>
        <dbReference type="Proteomes" id="UP000607653"/>
    </source>
</evidence>
<dbReference type="EMBL" id="DUZY01000007">
    <property type="protein sequence ID" value="DAD45643.1"/>
    <property type="molecule type" value="Genomic_DNA"/>
</dbReference>
<dbReference type="GO" id="GO:0046983">
    <property type="term" value="F:protein dimerization activity"/>
    <property type="evidence" value="ECO:0007669"/>
    <property type="project" value="InterPro"/>
</dbReference>
<protein>
    <recommendedName>
        <fullName evidence="1">HAT C-terminal dimerisation domain-containing protein</fullName>
    </recommendedName>
</protein>
<accession>A0A822ZLL3</accession>